<dbReference type="Gene3D" id="1.20.142.10">
    <property type="entry name" value="Poly(ADP-ribose) polymerase, regulatory domain"/>
    <property type="match status" value="1"/>
</dbReference>
<dbReference type="Gene3D" id="3.90.228.10">
    <property type="match status" value="1"/>
</dbReference>
<sequence>MARGRGRGRRGATKRKTTEDDVSQMSEKMPLGKLSKLQITKGLETLLDIEEAIKTNKVRNMSSSAVRIVIQVLHPRPSCLGRSVPPVMYKDSMVQSKKEDMFTLSDIELTQSLQKDMANKGIHPLMEKYEMLDCVLELVNKKEPEFKIIQEYISCPDSRQGPLTEVAVVAAILKAGLRIMPHSGGLVGRGIYFASEHARGCWSGEDMVGFMFLVEVALGRESSITQCDGSLTKAPGECDSIVARGRNEPDPKKDKKLTIENKEVIVPVGKPVPQKKWATSGFHQSEYLVYKESQAASDTCSSSPSSNYMCTHCTSALYILRSHTNLSTLQWS</sequence>
<dbReference type="GO" id="GO:0035861">
    <property type="term" value="C:site of double-strand break"/>
    <property type="evidence" value="ECO:0007669"/>
    <property type="project" value="TreeGrafter"/>
</dbReference>
<proteinExistence type="predicted"/>
<dbReference type="Pfam" id="PF00644">
    <property type="entry name" value="PARP"/>
    <property type="match status" value="1"/>
</dbReference>
<accession>A0A8J5TKX2</accession>
<dbReference type="EMBL" id="JAHLQT010007678">
    <property type="protein sequence ID" value="KAG7174363.1"/>
    <property type="molecule type" value="Genomic_DNA"/>
</dbReference>
<dbReference type="PANTHER" id="PTHR10459:SF66">
    <property type="entry name" value="PROTEIN MONO-ADP-RIBOSYLTRANSFERASE PARP3"/>
    <property type="match status" value="1"/>
</dbReference>
<dbReference type="GO" id="GO:0005730">
    <property type="term" value="C:nucleolus"/>
    <property type="evidence" value="ECO:0007669"/>
    <property type="project" value="TreeGrafter"/>
</dbReference>
<feature type="region of interest" description="Disordered" evidence="7">
    <location>
        <begin position="1"/>
        <end position="29"/>
    </location>
</feature>
<dbReference type="InterPro" id="IPR050800">
    <property type="entry name" value="ARTD/PARP"/>
</dbReference>
<dbReference type="GO" id="GO:0070212">
    <property type="term" value="P:protein poly-ADP-ribosylation"/>
    <property type="evidence" value="ECO:0007669"/>
    <property type="project" value="TreeGrafter"/>
</dbReference>
<evidence type="ECO:0000256" key="5">
    <source>
        <dbReference type="ARBA" id="ARBA00023027"/>
    </source>
</evidence>
<comment type="caution">
    <text evidence="9">The sequence shown here is derived from an EMBL/GenBank/DDBJ whole genome shotgun (WGS) entry which is preliminary data.</text>
</comment>
<name>A0A8J5TKX2_HOMAM</name>
<feature type="compositionally biased region" description="Basic residues" evidence="7">
    <location>
        <begin position="1"/>
        <end position="15"/>
    </location>
</feature>
<dbReference type="GO" id="GO:0003950">
    <property type="term" value="F:NAD+ poly-ADP-ribosyltransferase activity"/>
    <property type="evidence" value="ECO:0007669"/>
    <property type="project" value="InterPro"/>
</dbReference>
<dbReference type="AlphaFoldDB" id="A0A8J5TKX2"/>
<dbReference type="InterPro" id="IPR004102">
    <property type="entry name" value="Poly(ADP-ribose)pol_reg_dom"/>
</dbReference>
<keyword evidence="4" id="KW-0548">Nucleotidyltransferase</keyword>
<evidence type="ECO:0000256" key="3">
    <source>
        <dbReference type="ARBA" id="ARBA00022679"/>
    </source>
</evidence>
<dbReference type="PANTHER" id="PTHR10459">
    <property type="entry name" value="DNA LIGASE"/>
    <property type="match status" value="1"/>
</dbReference>
<dbReference type="InterPro" id="IPR012317">
    <property type="entry name" value="Poly(ADP-ribose)pol_cat_dom"/>
</dbReference>
<evidence type="ECO:0000256" key="2">
    <source>
        <dbReference type="ARBA" id="ARBA00022676"/>
    </source>
</evidence>
<organism evidence="9 10">
    <name type="scientific">Homarus americanus</name>
    <name type="common">American lobster</name>
    <dbReference type="NCBI Taxonomy" id="6706"/>
    <lineage>
        <taxon>Eukaryota</taxon>
        <taxon>Metazoa</taxon>
        <taxon>Ecdysozoa</taxon>
        <taxon>Arthropoda</taxon>
        <taxon>Crustacea</taxon>
        <taxon>Multicrustacea</taxon>
        <taxon>Malacostraca</taxon>
        <taxon>Eumalacostraca</taxon>
        <taxon>Eucarida</taxon>
        <taxon>Decapoda</taxon>
        <taxon>Pleocyemata</taxon>
        <taxon>Astacidea</taxon>
        <taxon>Nephropoidea</taxon>
        <taxon>Nephropidae</taxon>
        <taxon>Homarus</taxon>
    </lineage>
</organism>
<keyword evidence="10" id="KW-1185">Reference proteome</keyword>
<evidence type="ECO:0000256" key="4">
    <source>
        <dbReference type="ARBA" id="ARBA00022695"/>
    </source>
</evidence>
<evidence type="ECO:0000256" key="6">
    <source>
        <dbReference type="ARBA" id="ARBA00023242"/>
    </source>
</evidence>
<protein>
    <submittedName>
        <fullName evidence="9">Poly [ADP-ribose] polymerase 3-like 1</fullName>
    </submittedName>
</protein>
<dbReference type="InterPro" id="IPR036616">
    <property type="entry name" value="Poly(ADP-ribose)pol_reg_dom_sf"/>
</dbReference>
<comment type="subcellular location">
    <subcellularLocation>
        <location evidence="1">Nucleus</location>
    </subcellularLocation>
</comment>
<evidence type="ECO:0000259" key="8">
    <source>
        <dbReference type="PROSITE" id="PS51060"/>
    </source>
</evidence>
<feature type="domain" description="PARP alpha-helical" evidence="8">
    <location>
        <begin position="1"/>
        <end position="115"/>
    </location>
</feature>
<evidence type="ECO:0000256" key="1">
    <source>
        <dbReference type="ARBA" id="ARBA00004123"/>
    </source>
</evidence>
<keyword evidence="6" id="KW-0539">Nucleus</keyword>
<keyword evidence="3" id="KW-0808">Transferase</keyword>
<dbReference type="GO" id="GO:0006302">
    <property type="term" value="P:double-strand break repair"/>
    <property type="evidence" value="ECO:0007669"/>
    <property type="project" value="TreeGrafter"/>
</dbReference>
<evidence type="ECO:0000313" key="10">
    <source>
        <dbReference type="Proteomes" id="UP000747542"/>
    </source>
</evidence>
<keyword evidence="2" id="KW-0328">Glycosyltransferase</keyword>
<evidence type="ECO:0000313" key="9">
    <source>
        <dbReference type="EMBL" id="KAG7174363.1"/>
    </source>
</evidence>
<dbReference type="SUPFAM" id="SSF56399">
    <property type="entry name" value="ADP-ribosylation"/>
    <property type="match status" value="1"/>
</dbReference>
<dbReference type="GO" id="GO:1990404">
    <property type="term" value="F:NAD+-protein mono-ADP-ribosyltransferase activity"/>
    <property type="evidence" value="ECO:0007669"/>
    <property type="project" value="TreeGrafter"/>
</dbReference>
<keyword evidence="5" id="KW-0520">NAD</keyword>
<evidence type="ECO:0000256" key="7">
    <source>
        <dbReference type="SAM" id="MobiDB-lite"/>
    </source>
</evidence>
<dbReference type="SUPFAM" id="SSF47587">
    <property type="entry name" value="Domain of poly(ADP-ribose) polymerase"/>
    <property type="match status" value="1"/>
</dbReference>
<reference evidence="9" key="1">
    <citation type="journal article" date="2021" name="Sci. Adv.">
        <title>The American lobster genome reveals insights on longevity, neural, and immune adaptations.</title>
        <authorList>
            <person name="Polinski J.M."/>
            <person name="Zimin A.V."/>
            <person name="Clark K.F."/>
            <person name="Kohn A.B."/>
            <person name="Sadowski N."/>
            <person name="Timp W."/>
            <person name="Ptitsyn A."/>
            <person name="Khanna P."/>
            <person name="Romanova D.Y."/>
            <person name="Williams P."/>
            <person name="Greenwood S.J."/>
            <person name="Moroz L.L."/>
            <person name="Walt D.R."/>
            <person name="Bodnar A.G."/>
        </authorList>
    </citation>
    <scope>NUCLEOTIDE SEQUENCE</scope>
    <source>
        <strain evidence="9">GMGI-L3</strain>
    </source>
</reference>
<dbReference type="PROSITE" id="PS51060">
    <property type="entry name" value="PARP_ALPHA_HD"/>
    <property type="match status" value="1"/>
</dbReference>
<dbReference type="Proteomes" id="UP000747542">
    <property type="component" value="Unassembled WGS sequence"/>
</dbReference>
<dbReference type="GO" id="GO:0016779">
    <property type="term" value="F:nucleotidyltransferase activity"/>
    <property type="evidence" value="ECO:0007669"/>
    <property type="project" value="UniProtKB-KW"/>
</dbReference>
<dbReference type="Pfam" id="PF02877">
    <property type="entry name" value="PARP_reg"/>
    <property type="match status" value="1"/>
</dbReference>
<gene>
    <name evidence="9" type="primary">PARP3-L1</name>
    <name evidence="9" type="ORF">Hamer_G003302</name>
</gene>